<dbReference type="Proteomes" id="UP001221757">
    <property type="component" value="Unassembled WGS sequence"/>
</dbReference>
<gene>
    <name evidence="2" type="ORF">B0H17DRAFT_1133100</name>
</gene>
<proteinExistence type="predicted"/>
<evidence type="ECO:0000256" key="1">
    <source>
        <dbReference type="SAM" id="MobiDB-lite"/>
    </source>
</evidence>
<dbReference type="EMBL" id="JARKIE010000052">
    <property type="protein sequence ID" value="KAJ7692367.1"/>
    <property type="molecule type" value="Genomic_DNA"/>
</dbReference>
<reference evidence="2" key="1">
    <citation type="submission" date="2023-03" db="EMBL/GenBank/DDBJ databases">
        <title>Massive genome expansion in bonnet fungi (Mycena s.s.) driven by repeated elements and novel gene families across ecological guilds.</title>
        <authorList>
            <consortium name="Lawrence Berkeley National Laboratory"/>
            <person name="Harder C.B."/>
            <person name="Miyauchi S."/>
            <person name="Viragh M."/>
            <person name="Kuo A."/>
            <person name="Thoen E."/>
            <person name="Andreopoulos B."/>
            <person name="Lu D."/>
            <person name="Skrede I."/>
            <person name="Drula E."/>
            <person name="Henrissat B."/>
            <person name="Morin E."/>
            <person name="Kohler A."/>
            <person name="Barry K."/>
            <person name="LaButti K."/>
            <person name="Morin E."/>
            <person name="Salamov A."/>
            <person name="Lipzen A."/>
            <person name="Mereny Z."/>
            <person name="Hegedus B."/>
            <person name="Baldrian P."/>
            <person name="Stursova M."/>
            <person name="Weitz H."/>
            <person name="Taylor A."/>
            <person name="Grigoriev I.V."/>
            <person name="Nagy L.G."/>
            <person name="Martin F."/>
            <person name="Kauserud H."/>
        </authorList>
    </citation>
    <scope>NUCLEOTIDE SEQUENCE</scope>
    <source>
        <strain evidence="2">CBHHK067</strain>
    </source>
</reference>
<evidence type="ECO:0000313" key="2">
    <source>
        <dbReference type="EMBL" id="KAJ7692367.1"/>
    </source>
</evidence>
<feature type="region of interest" description="Disordered" evidence="1">
    <location>
        <begin position="54"/>
        <end position="84"/>
    </location>
</feature>
<keyword evidence="3" id="KW-1185">Reference proteome</keyword>
<comment type="caution">
    <text evidence="2">The sequence shown here is derived from an EMBL/GenBank/DDBJ whole genome shotgun (WGS) entry which is preliminary data.</text>
</comment>
<organism evidence="2 3">
    <name type="scientific">Mycena rosella</name>
    <name type="common">Pink bonnet</name>
    <name type="synonym">Agaricus rosellus</name>
    <dbReference type="NCBI Taxonomy" id="1033263"/>
    <lineage>
        <taxon>Eukaryota</taxon>
        <taxon>Fungi</taxon>
        <taxon>Dikarya</taxon>
        <taxon>Basidiomycota</taxon>
        <taxon>Agaricomycotina</taxon>
        <taxon>Agaricomycetes</taxon>
        <taxon>Agaricomycetidae</taxon>
        <taxon>Agaricales</taxon>
        <taxon>Marasmiineae</taxon>
        <taxon>Mycenaceae</taxon>
        <taxon>Mycena</taxon>
    </lineage>
</organism>
<dbReference type="AlphaFoldDB" id="A0AAD7GIE5"/>
<name>A0AAD7GIE5_MYCRO</name>
<feature type="compositionally biased region" description="Basic and acidic residues" evidence="1">
    <location>
        <begin position="60"/>
        <end position="84"/>
    </location>
</feature>
<sequence>MPYTYLNAKDAKDGFYAKTSHLGNADSKIFESNWLSLRGTAAVVARSWALSPPSARRKRAGGEEAARSGEDEREGVGGEDTKRRREWGCAERRAVWARILTSIARCGLAPRVENVADARGDEAQEGAEDVCGLGGEVVLSLVNRLEDLEDFAREGQQRWKWEESDETSRNHQPVDGQFVMRADFRRSLND</sequence>
<protein>
    <submittedName>
        <fullName evidence="2">Uncharacterized protein</fullName>
    </submittedName>
</protein>
<accession>A0AAD7GIE5</accession>
<evidence type="ECO:0000313" key="3">
    <source>
        <dbReference type="Proteomes" id="UP001221757"/>
    </source>
</evidence>